<evidence type="ECO:0008006" key="6">
    <source>
        <dbReference type="Google" id="ProtNLM"/>
    </source>
</evidence>
<feature type="domain" description="Helicase ATP-binding" evidence="2">
    <location>
        <begin position="64"/>
        <end position="224"/>
    </location>
</feature>
<dbReference type="InterPro" id="IPR027417">
    <property type="entry name" value="P-loop_NTPase"/>
</dbReference>
<evidence type="ECO:0000256" key="1">
    <source>
        <dbReference type="ARBA" id="ARBA00022801"/>
    </source>
</evidence>
<dbReference type="PROSITE" id="PS51192">
    <property type="entry name" value="HELICASE_ATP_BIND_1"/>
    <property type="match status" value="1"/>
</dbReference>
<dbReference type="InterPro" id="IPR038718">
    <property type="entry name" value="SNF2-like_sf"/>
</dbReference>
<feature type="domain" description="Helicase C-terminal" evidence="3">
    <location>
        <begin position="350"/>
        <end position="496"/>
    </location>
</feature>
<sequence>MKIELLKGEAIPSFFQQGISPLKETLLFIDYAFLTIQGGFDELLCLNATSAVEKYWHQIETVKKVLKLFHGRALLCDEVGLGKTSAAGMLIKDYLMRGMVKNVLVLAPAPLVSQWKEEMQAKFGVEFLTPDDEEFTSDPAGFWKKRFIIASLNTAKSAKNMPLVTEQFYDLVVVDEAHHPKNRAALSWKLVTQLQKKFILLLTATPVQNNLNELFNLITILTPGQFKTEKQFKQDYLQKGSLKATADKDRLKALLRDVMIRTTRSAIDLKLQKRFATTVRLEPSETEREIYARLDGFIRKHGFQKQTIYLLLREAGSSPFALKQTLLTMNGKDGADGIIEAIGDLSDIGKGTALMEILSKNPGEKKIIFTQFIKSIDYIAGLLERHDVPFVMFRGDMSLKEKDAAIAAFRSDIPVLISTESGGEGRNLQFCNTIINFDLPWNPMRIEQRIGRLHRIGQTRDVFIFNLSVKDTIEDYIIDILDSKINMFEMVIGEIEPILGHLGEDRDFEDIILEMWQKTGRENLREGFEQLGSDLVKAKQNYLNAKAADSEIFGEDYEM</sequence>
<dbReference type="PANTHER" id="PTHR10799">
    <property type="entry name" value="SNF2/RAD54 HELICASE FAMILY"/>
    <property type="match status" value="1"/>
</dbReference>
<dbReference type="CDD" id="cd18793">
    <property type="entry name" value="SF2_C_SNF"/>
    <property type="match status" value="1"/>
</dbReference>
<dbReference type="InterPro" id="IPR014001">
    <property type="entry name" value="Helicase_ATP-bd"/>
</dbReference>
<dbReference type="Pfam" id="PF00271">
    <property type="entry name" value="Helicase_C"/>
    <property type="match status" value="1"/>
</dbReference>
<dbReference type="InterPro" id="IPR049730">
    <property type="entry name" value="SNF2/RAD54-like_C"/>
</dbReference>
<dbReference type="SMART" id="SM00487">
    <property type="entry name" value="DEXDc"/>
    <property type="match status" value="1"/>
</dbReference>
<dbReference type="AlphaFoldDB" id="A0A6V8NN10"/>
<dbReference type="SUPFAM" id="SSF52540">
    <property type="entry name" value="P-loop containing nucleoside triphosphate hydrolases"/>
    <property type="match status" value="2"/>
</dbReference>
<evidence type="ECO:0000313" key="5">
    <source>
        <dbReference type="Proteomes" id="UP000574717"/>
    </source>
</evidence>
<evidence type="ECO:0000259" key="3">
    <source>
        <dbReference type="PROSITE" id="PS51194"/>
    </source>
</evidence>
<dbReference type="Gene3D" id="3.40.50.10810">
    <property type="entry name" value="Tandem AAA-ATPase domain"/>
    <property type="match status" value="1"/>
</dbReference>
<dbReference type="EMBL" id="BLRU01000166">
    <property type="protein sequence ID" value="GFP19876.1"/>
    <property type="molecule type" value="Genomic_DNA"/>
</dbReference>
<dbReference type="InterPro" id="IPR000330">
    <property type="entry name" value="SNF2_N"/>
</dbReference>
<dbReference type="Gene3D" id="3.40.50.300">
    <property type="entry name" value="P-loop containing nucleotide triphosphate hydrolases"/>
    <property type="match status" value="1"/>
</dbReference>
<keyword evidence="1" id="KW-0378">Hydrolase</keyword>
<accession>A0A6V8NN10</accession>
<dbReference type="Proteomes" id="UP000574717">
    <property type="component" value="Unassembled WGS sequence"/>
</dbReference>
<dbReference type="SMART" id="SM00490">
    <property type="entry name" value="HELICc"/>
    <property type="match status" value="1"/>
</dbReference>
<proteinExistence type="predicted"/>
<name>A0A6V8NN10_9ACTN</name>
<dbReference type="InterPro" id="IPR001650">
    <property type="entry name" value="Helicase_C-like"/>
</dbReference>
<dbReference type="GO" id="GO:0005524">
    <property type="term" value="F:ATP binding"/>
    <property type="evidence" value="ECO:0007669"/>
    <property type="project" value="InterPro"/>
</dbReference>
<dbReference type="Pfam" id="PF00176">
    <property type="entry name" value="SNF2-rel_dom"/>
    <property type="match status" value="1"/>
</dbReference>
<evidence type="ECO:0000313" key="4">
    <source>
        <dbReference type="EMBL" id="GFP19876.1"/>
    </source>
</evidence>
<reference evidence="4 5" key="1">
    <citation type="journal article" date="2020" name="Front. Microbiol.">
        <title>Single-cell genomics of novel Actinobacteria with the Wood-Ljungdahl pathway discovered in a serpentinizing system.</title>
        <authorList>
            <person name="Merino N."/>
            <person name="Kawai M."/>
            <person name="Boyd E.S."/>
            <person name="Colman D.R."/>
            <person name="McGlynn S.E."/>
            <person name="Nealson K.H."/>
            <person name="Kurokawa K."/>
            <person name="Hongoh Y."/>
        </authorList>
    </citation>
    <scope>NUCLEOTIDE SEQUENCE [LARGE SCALE GENOMIC DNA]</scope>
    <source>
        <strain evidence="4 5">S03</strain>
    </source>
</reference>
<comment type="caution">
    <text evidence="4">The sequence shown here is derived from an EMBL/GenBank/DDBJ whole genome shotgun (WGS) entry which is preliminary data.</text>
</comment>
<dbReference type="GO" id="GO:0016787">
    <property type="term" value="F:hydrolase activity"/>
    <property type="evidence" value="ECO:0007669"/>
    <property type="project" value="UniProtKB-KW"/>
</dbReference>
<organism evidence="4 5">
    <name type="scientific">Candidatus Hakubella thermalkaliphila</name>
    <dbReference type="NCBI Taxonomy" id="2754717"/>
    <lineage>
        <taxon>Bacteria</taxon>
        <taxon>Bacillati</taxon>
        <taxon>Actinomycetota</taxon>
        <taxon>Actinomycetota incertae sedis</taxon>
        <taxon>Candidatus Hakubellales</taxon>
        <taxon>Candidatus Hakubellaceae</taxon>
        <taxon>Candidatus Hakubella</taxon>
    </lineage>
</organism>
<dbReference type="PROSITE" id="PS51194">
    <property type="entry name" value="HELICASE_CTER"/>
    <property type="match status" value="1"/>
</dbReference>
<gene>
    <name evidence="4" type="ORF">HKBW3S03_01380</name>
</gene>
<protein>
    <recommendedName>
        <fullName evidence="6">Helicase</fullName>
    </recommendedName>
</protein>
<evidence type="ECO:0000259" key="2">
    <source>
        <dbReference type="PROSITE" id="PS51192"/>
    </source>
</evidence>